<dbReference type="FunFam" id="2.60.260.20:FF:000013">
    <property type="entry name" value="DnaJ subfamily B member 11"/>
    <property type="match status" value="1"/>
</dbReference>
<dbReference type="Gene3D" id="1.10.287.110">
    <property type="entry name" value="DnaJ domain"/>
    <property type="match status" value="1"/>
</dbReference>
<dbReference type="Pfam" id="PF00226">
    <property type="entry name" value="DnaJ"/>
    <property type="match status" value="1"/>
</dbReference>
<gene>
    <name evidence="3" type="ORF">APY09_01505</name>
</gene>
<dbReference type="GO" id="GO:0042026">
    <property type="term" value="P:protein refolding"/>
    <property type="evidence" value="ECO:0007669"/>
    <property type="project" value="TreeGrafter"/>
</dbReference>
<dbReference type="Gene3D" id="2.60.260.20">
    <property type="entry name" value="Urease metallochaperone UreE, N-terminal domain"/>
    <property type="match status" value="2"/>
</dbReference>
<dbReference type="PRINTS" id="PR00625">
    <property type="entry name" value="JDOMAIN"/>
</dbReference>
<accession>A0A0V8RYP2</accession>
<dbReference type="InterPro" id="IPR001623">
    <property type="entry name" value="DnaJ_domain"/>
</dbReference>
<dbReference type="PANTHER" id="PTHR43096:SF48">
    <property type="entry name" value="CHAPERONE PROTEIN DNAJ"/>
    <property type="match status" value="1"/>
</dbReference>
<sequence length="349" mass="35857">MSEQEWFSKDFYKVLGVDKTADKKAITKAYRKLARQWHPDQNPGDKAAEAKFKEIGEAYAVLSNDEDRKRYDAIRAMASGGARFSAGSGGAGGFEDLFGAFGGAGGFGGGGHNVRFQTSGMPGGGAGFEDILSGLFGGGGGGARFGGDPYGSPFGAAGHAQQAAPTPEKGGTVRAKLAISFRQALNGATLTIKVGGSPIKVRIPAGIKDGQKVRVKGHGKPGINGGPAGDLEVAVTVKPHPVFSREGDDLVLTLPVTVSEAILGTVVDVPMIDGNTATVKVPAGSSSGAEIRVRGGGVKTSKATGDLIARVAIQIPEKPSRDLKKLAKEMAKAEGDLDVRASLIEAVEE</sequence>
<dbReference type="InterPro" id="IPR018253">
    <property type="entry name" value="DnaJ_domain_CS"/>
</dbReference>
<dbReference type="PROSITE" id="PS50076">
    <property type="entry name" value="DNAJ_2"/>
    <property type="match status" value="1"/>
</dbReference>
<dbReference type="SUPFAM" id="SSF46565">
    <property type="entry name" value="Chaperone J-domain"/>
    <property type="match status" value="1"/>
</dbReference>
<dbReference type="InterPro" id="IPR036869">
    <property type="entry name" value="J_dom_sf"/>
</dbReference>
<dbReference type="AlphaFoldDB" id="A0A0V8RYP2"/>
<dbReference type="GO" id="GO:0005737">
    <property type="term" value="C:cytoplasm"/>
    <property type="evidence" value="ECO:0007669"/>
    <property type="project" value="TreeGrafter"/>
</dbReference>
<evidence type="ECO:0000313" key="3">
    <source>
        <dbReference type="EMBL" id="KSW13066.1"/>
    </source>
</evidence>
<dbReference type="SUPFAM" id="SSF49493">
    <property type="entry name" value="HSP40/DnaJ peptide-binding domain"/>
    <property type="match status" value="2"/>
</dbReference>
<dbReference type="PANTHER" id="PTHR43096">
    <property type="entry name" value="DNAJ HOMOLOG 1, MITOCHONDRIAL-RELATED"/>
    <property type="match status" value="1"/>
</dbReference>
<dbReference type="InterPro" id="IPR008971">
    <property type="entry name" value="HSP40/DnaJ_pept-bd"/>
</dbReference>
<reference evidence="3 4" key="1">
    <citation type="submission" date="2015-10" db="EMBL/GenBank/DDBJ databases">
        <title>Draft Genome of Actinomyces odontolyticus subsp. actinosynbacter strain XH001.</title>
        <authorList>
            <person name="Mclean J.S."/>
            <person name="He X."/>
        </authorList>
    </citation>
    <scope>NUCLEOTIDE SEQUENCE [LARGE SCALE GENOMIC DNA]</scope>
    <source>
        <strain evidence="3 4">XH001</strain>
    </source>
</reference>
<dbReference type="Proteomes" id="UP000054686">
    <property type="component" value="Unassembled WGS sequence"/>
</dbReference>
<dbReference type="PROSITE" id="PS00636">
    <property type="entry name" value="DNAJ_1"/>
    <property type="match status" value="1"/>
</dbReference>
<dbReference type="CDD" id="cd10747">
    <property type="entry name" value="DnaJ_C"/>
    <property type="match status" value="1"/>
</dbReference>
<dbReference type="OrthoDB" id="9779889at2"/>
<dbReference type="GO" id="GO:0051082">
    <property type="term" value="F:unfolded protein binding"/>
    <property type="evidence" value="ECO:0007669"/>
    <property type="project" value="InterPro"/>
</dbReference>
<dbReference type="SMART" id="SM00271">
    <property type="entry name" value="DnaJ"/>
    <property type="match status" value="1"/>
</dbReference>
<dbReference type="EMBL" id="LLVT01000001">
    <property type="protein sequence ID" value="KSW13066.1"/>
    <property type="molecule type" value="Genomic_DNA"/>
</dbReference>
<dbReference type="RefSeq" id="WP_060565849.1">
    <property type="nucleotide sequence ID" value="NZ_CP040006.1"/>
</dbReference>
<name>A0A0V8RYP2_9ACTO</name>
<evidence type="ECO:0000313" key="4">
    <source>
        <dbReference type="Proteomes" id="UP000054686"/>
    </source>
</evidence>
<dbReference type="Pfam" id="PF01556">
    <property type="entry name" value="DnaJ_C"/>
    <property type="match status" value="1"/>
</dbReference>
<evidence type="ECO:0000256" key="1">
    <source>
        <dbReference type="ARBA" id="ARBA00023186"/>
    </source>
</evidence>
<evidence type="ECO:0000259" key="2">
    <source>
        <dbReference type="PROSITE" id="PS50076"/>
    </source>
</evidence>
<proteinExistence type="predicted"/>
<dbReference type="CDD" id="cd06257">
    <property type="entry name" value="DnaJ"/>
    <property type="match status" value="1"/>
</dbReference>
<comment type="caution">
    <text evidence="3">The sequence shown here is derived from an EMBL/GenBank/DDBJ whole genome shotgun (WGS) entry which is preliminary data.</text>
</comment>
<protein>
    <submittedName>
        <fullName evidence="3">Molecular chaperone DnaJ</fullName>
    </submittedName>
</protein>
<organism evidence="3 4">
    <name type="scientific">Schaalia odontolytica</name>
    <dbReference type="NCBI Taxonomy" id="1660"/>
    <lineage>
        <taxon>Bacteria</taxon>
        <taxon>Bacillati</taxon>
        <taxon>Actinomycetota</taxon>
        <taxon>Actinomycetes</taxon>
        <taxon>Actinomycetales</taxon>
        <taxon>Actinomycetaceae</taxon>
        <taxon>Schaalia</taxon>
    </lineage>
</organism>
<keyword evidence="1" id="KW-0143">Chaperone</keyword>
<dbReference type="InterPro" id="IPR002939">
    <property type="entry name" value="DnaJ_C"/>
</dbReference>
<feature type="domain" description="J" evidence="2">
    <location>
        <begin position="10"/>
        <end position="75"/>
    </location>
</feature>